<dbReference type="OrthoDB" id="272349at2759"/>
<dbReference type="GeneID" id="94168619"/>
<keyword evidence="5" id="KW-0539">Nucleus</keyword>
<comment type="caution">
    <text evidence="6">The sequence shown here is derived from an EMBL/GenBank/DDBJ whole genome shotgun (WGS) entry which is preliminary data.</text>
</comment>
<protein>
    <recommendedName>
        <fullName evidence="8">COP9 signalosome complex subunit 1</fullName>
    </recommendedName>
</protein>
<evidence type="ECO:0008006" key="8">
    <source>
        <dbReference type="Google" id="ProtNLM"/>
    </source>
</evidence>
<organism evidence="6 7">
    <name type="scientific">Leishmania enriettii</name>
    <dbReference type="NCBI Taxonomy" id="5663"/>
    <lineage>
        <taxon>Eukaryota</taxon>
        <taxon>Discoba</taxon>
        <taxon>Euglenozoa</taxon>
        <taxon>Kinetoplastea</taxon>
        <taxon>Metakinetoplastina</taxon>
        <taxon>Trypanosomatida</taxon>
        <taxon>Trypanosomatidae</taxon>
        <taxon>Leishmaniinae</taxon>
        <taxon>Leishmania</taxon>
    </lineage>
</organism>
<dbReference type="Proteomes" id="UP000674179">
    <property type="component" value="Chromosome 34"/>
</dbReference>
<sequence length="600" mass="64914">MTDAMAARAAAMPCLQRHARLSASVLASADDGETEGALSQLLQYLSRQSCNLSEVEALEQWCRKQGNDGRLPQCGGEVTAVVKRRVVERARVLSEAVAKRQEMLVMNARNPGVPATDRIRGAYDSGRSPTATLVQWWHLSDDDPWCFTAAASCSQAAWGESDGYRFVCLREALVLVGPYLDQMRQAAATGDWEGVSRLFAEATNYVKRVSFREDPASIFGSLELSRLHVTLAFASRGGVASVEKALQLVCVNDDMRQAAALLDRVGARERDLTGVQAAPDTSAATVSKAQAYWRLTLSYSAFFNTVAAYVDGSLGRFEECATALLGDGTGTGACLWGAARYPSIPFFVPDGAARIKQPDALPSRPKAQPGACTVVSTLFPFSSNHVRATASDYYLDEFSPLVTRIIAPASSFGTLVVLSAVGTLPLHVALTQLRTCVELREVYEVCGELTSLLDALWRGQLGVAWRCAKEAAARRFTCEPHVHATVTKKLLQCVKRSFCFHYLRLRRTALMTDVAVELGFESPDEVVETATALISNNCINARIDAIGGAICSNEPDDDRNEVSVAKAEAAARAALSFSALRMQLMCLSAERNLITFPDGG</sequence>
<dbReference type="PANTHER" id="PTHR14145:SF2">
    <property type="entry name" value="COP9 SIGNALOSOME COMPLEX SUBUNIT 1"/>
    <property type="match status" value="1"/>
</dbReference>
<evidence type="ECO:0000256" key="3">
    <source>
        <dbReference type="ARBA" id="ARBA00022490"/>
    </source>
</evidence>
<evidence type="ECO:0000256" key="4">
    <source>
        <dbReference type="ARBA" id="ARBA00022790"/>
    </source>
</evidence>
<dbReference type="AlphaFoldDB" id="A0A836H185"/>
<dbReference type="EMBL" id="JAFHKP010000034">
    <property type="protein sequence ID" value="KAG5468505.1"/>
    <property type="molecule type" value="Genomic_DNA"/>
</dbReference>
<evidence type="ECO:0000256" key="1">
    <source>
        <dbReference type="ARBA" id="ARBA00004123"/>
    </source>
</evidence>
<evidence type="ECO:0000313" key="7">
    <source>
        <dbReference type="Proteomes" id="UP000674179"/>
    </source>
</evidence>
<dbReference type="RefSeq" id="XP_067689212.1">
    <property type="nucleotide sequence ID" value="XM_067833109.1"/>
</dbReference>
<evidence type="ECO:0000313" key="6">
    <source>
        <dbReference type="EMBL" id="KAG5468505.1"/>
    </source>
</evidence>
<accession>A0A836H185</accession>
<dbReference type="GO" id="GO:0005737">
    <property type="term" value="C:cytoplasm"/>
    <property type="evidence" value="ECO:0007669"/>
    <property type="project" value="UniProtKB-SubCell"/>
</dbReference>
<reference evidence="6 7" key="1">
    <citation type="submission" date="2021-02" db="EMBL/GenBank/DDBJ databases">
        <title>Leishmania (Mundinia) enrietti genome sequencing and assembly.</title>
        <authorList>
            <person name="Almutairi H."/>
            <person name="Gatherer D."/>
        </authorList>
    </citation>
    <scope>NUCLEOTIDE SEQUENCE [LARGE SCALE GENOMIC DNA]</scope>
    <source>
        <strain evidence="6">CUR178</strain>
    </source>
</reference>
<keyword evidence="7" id="KW-1185">Reference proteome</keyword>
<evidence type="ECO:0000256" key="5">
    <source>
        <dbReference type="ARBA" id="ARBA00023242"/>
    </source>
</evidence>
<gene>
    <name evidence="6" type="ORF">CUR178_01337</name>
</gene>
<name>A0A836H185_LEIEN</name>
<keyword evidence="3" id="KW-0963">Cytoplasm</keyword>
<evidence type="ECO:0000256" key="2">
    <source>
        <dbReference type="ARBA" id="ARBA00004496"/>
    </source>
</evidence>
<comment type="subcellular location">
    <subcellularLocation>
        <location evidence="2">Cytoplasm</location>
    </subcellularLocation>
    <subcellularLocation>
        <location evidence="1">Nucleus</location>
    </subcellularLocation>
</comment>
<dbReference type="GO" id="GO:0008180">
    <property type="term" value="C:COP9 signalosome"/>
    <property type="evidence" value="ECO:0007669"/>
    <property type="project" value="UniProtKB-KW"/>
</dbReference>
<dbReference type="KEGG" id="lenr:94168619"/>
<dbReference type="InterPro" id="IPR019585">
    <property type="entry name" value="Rpn7/CSN1"/>
</dbReference>
<proteinExistence type="predicted"/>
<keyword evidence="4" id="KW-0736">Signalosome</keyword>
<dbReference type="PANTHER" id="PTHR14145">
    <property type="entry name" value="26S PROTESOME SUBUNIT 6"/>
    <property type="match status" value="1"/>
</dbReference>